<sequence>MNPNQEFPILGHGDVQKKILEYIPKPRPNEDHLGPFNKYNDENHQIYLVKKRQFLEATRKYQKMTQETYTCFKTRLHNDYMSNLNLDFLNDDTDIASTVDSNEQIVNGKLLRKRTERPIHEVPVEDQTLCNLDTWFRKYLIINKLIWAARTVVLKNRLLKNLEKLKKLNTETVKEFEQIPKFYFGSYKEIFAKFI</sequence>
<reference evidence="1" key="1">
    <citation type="submission" date="2022-01" db="EMBL/GenBank/DDBJ databases">
        <authorList>
            <person name="King R."/>
        </authorList>
    </citation>
    <scope>NUCLEOTIDE SEQUENCE</scope>
</reference>
<dbReference type="OrthoDB" id="5538672at2759"/>
<organism evidence="1 2">
    <name type="scientific">Psylliodes chrysocephalus</name>
    <dbReference type="NCBI Taxonomy" id="3402493"/>
    <lineage>
        <taxon>Eukaryota</taxon>
        <taxon>Metazoa</taxon>
        <taxon>Ecdysozoa</taxon>
        <taxon>Arthropoda</taxon>
        <taxon>Hexapoda</taxon>
        <taxon>Insecta</taxon>
        <taxon>Pterygota</taxon>
        <taxon>Neoptera</taxon>
        <taxon>Endopterygota</taxon>
        <taxon>Coleoptera</taxon>
        <taxon>Polyphaga</taxon>
        <taxon>Cucujiformia</taxon>
        <taxon>Chrysomeloidea</taxon>
        <taxon>Chrysomelidae</taxon>
        <taxon>Galerucinae</taxon>
        <taxon>Alticini</taxon>
        <taxon>Psylliodes</taxon>
    </lineage>
</organism>
<proteinExistence type="predicted"/>
<evidence type="ECO:0000313" key="2">
    <source>
        <dbReference type="Proteomes" id="UP001153636"/>
    </source>
</evidence>
<accession>A0A9P0D0C3</accession>
<gene>
    <name evidence="1" type="ORF">PSYICH_LOCUS8315</name>
</gene>
<dbReference type="Proteomes" id="UP001153636">
    <property type="component" value="Chromosome 22"/>
</dbReference>
<dbReference type="EMBL" id="OV651834">
    <property type="protein sequence ID" value="CAH1107546.1"/>
    <property type="molecule type" value="Genomic_DNA"/>
</dbReference>
<protein>
    <submittedName>
        <fullName evidence="1">Uncharacterized protein</fullName>
    </submittedName>
</protein>
<dbReference type="AlphaFoldDB" id="A0A9P0D0C3"/>
<keyword evidence="2" id="KW-1185">Reference proteome</keyword>
<name>A0A9P0D0C3_9CUCU</name>
<evidence type="ECO:0000313" key="1">
    <source>
        <dbReference type="EMBL" id="CAH1107546.1"/>
    </source>
</evidence>